<evidence type="ECO:0000313" key="3">
    <source>
        <dbReference type="EMBL" id="PRP95168.1"/>
    </source>
</evidence>
<evidence type="ECO:0000256" key="1">
    <source>
        <dbReference type="SAM" id="MobiDB-lite"/>
    </source>
</evidence>
<feature type="region of interest" description="Disordered" evidence="1">
    <location>
        <begin position="24"/>
        <end position="48"/>
    </location>
</feature>
<dbReference type="PROSITE" id="PS51257">
    <property type="entry name" value="PROKAR_LIPOPROTEIN"/>
    <property type="match status" value="1"/>
</dbReference>
<proteinExistence type="predicted"/>
<accession>A0A2S9XQM8</accession>
<reference evidence="3 4" key="1">
    <citation type="submission" date="2018-03" db="EMBL/GenBank/DDBJ databases">
        <title>Draft Genome Sequences of the Obligatory Marine Myxobacteria Enhygromyxa salina SWB007.</title>
        <authorList>
            <person name="Poehlein A."/>
            <person name="Moghaddam J.A."/>
            <person name="Harms H."/>
            <person name="Alanjari M."/>
            <person name="Koenig G.M."/>
            <person name="Daniel R."/>
            <person name="Schaeberle T.F."/>
        </authorList>
    </citation>
    <scope>NUCLEOTIDE SEQUENCE [LARGE SCALE GENOMIC DNA]</scope>
    <source>
        <strain evidence="3 4">SWB007</strain>
    </source>
</reference>
<evidence type="ECO:0000256" key="2">
    <source>
        <dbReference type="SAM" id="SignalP"/>
    </source>
</evidence>
<protein>
    <submittedName>
        <fullName evidence="3">Uncharacterized protein</fullName>
    </submittedName>
</protein>
<dbReference type="OrthoDB" id="5507690at2"/>
<dbReference type="RefSeq" id="WP_146158597.1">
    <property type="nucleotide sequence ID" value="NZ_PVNL01000138.1"/>
</dbReference>
<feature type="signal peptide" evidence="2">
    <location>
        <begin position="1"/>
        <end position="21"/>
    </location>
</feature>
<evidence type="ECO:0000313" key="4">
    <source>
        <dbReference type="Proteomes" id="UP000238823"/>
    </source>
</evidence>
<organism evidence="3 4">
    <name type="scientific">Enhygromyxa salina</name>
    <dbReference type="NCBI Taxonomy" id="215803"/>
    <lineage>
        <taxon>Bacteria</taxon>
        <taxon>Pseudomonadati</taxon>
        <taxon>Myxococcota</taxon>
        <taxon>Polyangia</taxon>
        <taxon>Nannocystales</taxon>
        <taxon>Nannocystaceae</taxon>
        <taxon>Enhygromyxa</taxon>
    </lineage>
</organism>
<keyword evidence="2" id="KW-0732">Signal</keyword>
<dbReference type="AlphaFoldDB" id="A0A2S9XQM8"/>
<name>A0A2S9XQM8_9BACT</name>
<comment type="caution">
    <text evidence="3">The sequence shown here is derived from an EMBL/GenBank/DDBJ whole genome shotgun (WGS) entry which is preliminary data.</text>
</comment>
<dbReference type="EMBL" id="PVNL01000138">
    <property type="protein sequence ID" value="PRP95168.1"/>
    <property type="molecule type" value="Genomic_DNA"/>
</dbReference>
<sequence length="417" mass="43958">MRTLSTTSLCFGLLLSLGACKQTPEPPAASAGTPVEAKPVAATPPADQAGGVLGAQASPACAELGRVLSDLDARSGALEPGEIAERLRGPDQHGALDWVAQADRNLARVSEDQPRDRALIEEVLAAMAAHEQAARGVDLVTITAQLRALALLEMRRLLGEVADDRVRGAEAVAAWDEAYCIWTGALRPLAARADALPGNAAGREPWETSIAAAFAAGHEQLVGPTELADATAVKAAKQQIEKGMYAVAYQLIITQAASRSAAGASEALGLIDALEDRLADRNGPGLARMRRMLNGPTEQIDAKQIERDLAVAFAKRARKYCDKAVVSAELGTSQAVAETWEGVIYTRVILSSMADALTSTGFDAAAHAVDWEDYLEAVETGDAELAAEISVRLVEWNCAYQRHLGVAECTSSANELE</sequence>
<dbReference type="Proteomes" id="UP000238823">
    <property type="component" value="Unassembled WGS sequence"/>
</dbReference>
<feature type="chain" id="PRO_5015772105" evidence="2">
    <location>
        <begin position="22"/>
        <end position="417"/>
    </location>
</feature>
<gene>
    <name evidence="3" type="ORF">ENSA7_74820</name>
</gene>